<protein>
    <submittedName>
        <fullName evidence="2">Uncharacterized protein</fullName>
    </submittedName>
</protein>
<evidence type="ECO:0000313" key="2">
    <source>
        <dbReference type="EMBL" id="JAH57118.1"/>
    </source>
</evidence>
<dbReference type="EMBL" id="GBXM01051459">
    <property type="protein sequence ID" value="JAH57118.1"/>
    <property type="molecule type" value="Transcribed_RNA"/>
</dbReference>
<reference evidence="2" key="1">
    <citation type="submission" date="2014-11" db="EMBL/GenBank/DDBJ databases">
        <authorList>
            <person name="Amaro Gonzalez C."/>
        </authorList>
    </citation>
    <scope>NUCLEOTIDE SEQUENCE</scope>
</reference>
<reference evidence="2" key="2">
    <citation type="journal article" date="2015" name="Fish Shellfish Immunol.">
        <title>Early steps in the European eel (Anguilla anguilla)-Vibrio vulnificus interaction in the gills: Role of the RtxA13 toxin.</title>
        <authorList>
            <person name="Callol A."/>
            <person name="Pajuelo D."/>
            <person name="Ebbesson L."/>
            <person name="Teles M."/>
            <person name="MacKenzie S."/>
            <person name="Amaro C."/>
        </authorList>
    </citation>
    <scope>NUCLEOTIDE SEQUENCE</scope>
</reference>
<accession>A0A0E9TWJ7</accession>
<organism evidence="2">
    <name type="scientific">Anguilla anguilla</name>
    <name type="common">European freshwater eel</name>
    <name type="synonym">Muraena anguilla</name>
    <dbReference type="NCBI Taxonomy" id="7936"/>
    <lineage>
        <taxon>Eukaryota</taxon>
        <taxon>Metazoa</taxon>
        <taxon>Chordata</taxon>
        <taxon>Craniata</taxon>
        <taxon>Vertebrata</taxon>
        <taxon>Euteleostomi</taxon>
        <taxon>Actinopterygii</taxon>
        <taxon>Neopterygii</taxon>
        <taxon>Teleostei</taxon>
        <taxon>Anguilliformes</taxon>
        <taxon>Anguillidae</taxon>
        <taxon>Anguilla</taxon>
    </lineage>
</organism>
<feature type="region of interest" description="Disordered" evidence="1">
    <location>
        <begin position="1"/>
        <end position="38"/>
    </location>
</feature>
<sequence length="38" mass="3836">MAFFKGALSSQPKSQSSTNGVLAPADSLAVKSTAGRPK</sequence>
<dbReference type="AlphaFoldDB" id="A0A0E9TWJ7"/>
<evidence type="ECO:0000256" key="1">
    <source>
        <dbReference type="SAM" id="MobiDB-lite"/>
    </source>
</evidence>
<name>A0A0E9TWJ7_ANGAN</name>
<proteinExistence type="predicted"/>
<feature type="compositionally biased region" description="Polar residues" evidence="1">
    <location>
        <begin position="8"/>
        <end position="20"/>
    </location>
</feature>